<name>A0ABD5YY99_9EURY</name>
<proteinExistence type="predicted"/>
<evidence type="ECO:0008006" key="4">
    <source>
        <dbReference type="Google" id="ProtNLM"/>
    </source>
</evidence>
<dbReference type="Proteomes" id="UP001596417">
    <property type="component" value="Unassembled WGS sequence"/>
</dbReference>
<organism evidence="2 3">
    <name type="scientific">Halocatena marina</name>
    <dbReference type="NCBI Taxonomy" id="2934937"/>
    <lineage>
        <taxon>Archaea</taxon>
        <taxon>Methanobacteriati</taxon>
        <taxon>Methanobacteriota</taxon>
        <taxon>Stenosarchaea group</taxon>
        <taxon>Halobacteria</taxon>
        <taxon>Halobacteriales</taxon>
        <taxon>Natronomonadaceae</taxon>
        <taxon>Halocatena</taxon>
    </lineage>
</organism>
<evidence type="ECO:0000313" key="3">
    <source>
        <dbReference type="Proteomes" id="UP001596417"/>
    </source>
</evidence>
<reference evidence="2" key="1">
    <citation type="journal article" date="2014" name="Int. J. Syst. Evol. Microbiol.">
        <title>Complete genome sequence of Corynebacterium casei LMG S-19264T (=DSM 44701T), isolated from a smear-ripened cheese.</title>
        <authorList>
            <consortium name="US DOE Joint Genome Institute (JGI-PGF)"/>
            <person name="Walter F."/>
            <person name="Albersmeier A."/>
            <person name="Kalinowski J."/>
            <person name="Ruckert C."/>
        </authorList>
    </citation>
    <scope>NUCLEOTIDE SEQUENCE [LARGE SCALE GENOMIC DNA]</scope>
    <source>
        <strain evidence="2">NBRC 107106</strain>
    </source>
</reference>
<dbReference type="EMBL" id="JBHTAX010000008">
    <property type="protein sequence ID" value="MFC7193315.1"/>
    <property type="molecule type" value="Genomic_DNA"/>
</dbReference>
<sequence length="298" mass="32598">MVQRLSSRNTDERSPDEAAAWTVGNRQYWRDSGDRGGENAKLLVRIQHTLFDSMLGEIPVHIGGVAVTVEAIDEITPLSCRQRLQGWNASQSSIYGGYAISGDNSTPIGSVGAPAFKNGRRYLATTQHIFAGSNASGKTLKHPDGTALGTVEAAKCREDFAMVRLNSNYHIERSIRYSGYNGIAGHYSSDGIGYLKSHNVKTQKVGQSTCRTTFARIQSIANTIYTAPGCVPKPYTVVHKSNSNNKLKRGDSGAISFHEAPNNSNKCWLISFMNYEDSGKNTVFGTGLYRLANFGYHF</sequence>
<accession>A0ABD5YY99</accession>
<dbReference type="AlphaFoldDB" id="A0ABD5YY99"/>
<protein>
    <recommendedName>
        <fullName evidence="4">Serine protease</fullName>
    </recommendedName>
</protein>
<evidence type="ECO:0000313" key="1">
    <source>
        <dbReference type="EMBL" id="MFC7193315.1"/>
    </source>
</evidence>
<gene>
    <name evidence="1" type="ORF">ACFQL7_28340</name>
    <name evidence="2" type="ORF">ACFQL7_28665</name>
</gene>
<keyword evidence="3" id="KW-1185">Reference proteome</keyword>
<comment type="caution">
    <text evidence="2">The sequence shown here is derived from an EMBL/GenBank/DDBJ whole genome shotgun (WGS) entry which is preliminary data.</text>
</comment>
<reference evidence="2" key="3">
    <citation type="submission" date="2024-09" db="EMBL/GenBank/DDBJ databases">
        <authorList>
            <person name="Sun Q."/>
        </authorList>
    </citation>
    <scope>NUCLEOTIDE SEQUENCE</scope>
    <source>
        <strain evidence="2">NBRC 107106</strain>
    </source>
</reference>
<evidence type="ECO:0000313" key="2">
    <source>
        <dbReference type="EMBL" id="MFC7193376.1"/>
    </source>
</evidence>
<reference evidence="3" key="2">
    <citation type="journal article" date="2019" name="Int. J. Syst. Evol. Microbiol.">
        <title>The Global Catalogue of Microorganisms (GCM) 10K type strain sequencing project: providing services to taxonomists for standard genome sequencing and annotation.</title>
        <authorList>
            <consortium name="The Broad Institute Genomics Platform"/>
            <consortium name="The Broad Institute Genome Sequencing Center for Infectious Disease"/>
            <person name="Wu L."/>
            <person name="Ma J."/>
        </authorList>
    </citation>
    <scope>NUCLEOTIDE SEQUENCE [LARGE SCALE GENOMIC DNA]</scope>
    <source>
        <strain evidence="3">RDMS1</strain>
    </source>
</reference>
<dbReference type="EMBL" id="JBHTAX010000008">
    <property type="protein sequence ID" value="MFC7193376.1"/>
    <property type="molecule type" value="Genomic_DNA"/>
</dbReference>